<evidence type="ECO:0000259" key="1">
    <source>
        <dbReference type="Pfam" id="PF12728"/>
    </source>
</evidence>
<keyword evidence="3" id="KW-1185">Reference proteome</keyword>
<sequence>MSVKEEIFETNPYEIELDRPFYSMKQLADLFSVHRSTISRLLSDGTLPYFLVRGTKRVARRDIALFIDRQIAKTGSQKSSTKENGQWQQF</sequence>
<dbReference type="InterPro" id="IPR009061">
    <property type="entry name" value="DNA-bd_dom_put_sf"/>
</dbReference>
<dbReference type="InterPro" id="IPR041657">
    <property type="entry name" value="HTH_17"/>
</dbReference>
<accession>A0A194ALM8</accession>
<reference evidence="3" key="1">
    <citation type="submission" date="2016-06" db="EMBL/GenBank/DDBJ databases">
        <title>Draft genome sequence of Desulfoplanes formicivorans strain Pf12B.</title>
        <authorList>
            <person name="Watanabe M."/>
            <person name="Kojima H."/>
            <person name="Fukui M."/>
        </authorList>
    </citation>
    <scope>NUCLEOTIDE SEQUENCE [LARGE SCALE GENOMIC DNA]</scope>
    <source>
        <strain evidence="3">Pf12B</strain>
    </source>
</reference>
<organism evidence="2 3">
    <name type="scientific">Desulfoplanes formicivorans</name>
    <dbReference type="NCBI Taxonomy" id="1592317"/>
    <lineage>
        <taxon>Bacteria</taxon>
        <taxon>Pseudomonadati</taxon>
        <taxon>Thermodesulfobacteriota</taxon>
        <taxon>Desulfovibrionia</taxon>
        <taxon>Desulfovibrionales</taxon>
        <taxon>Desulfoplanaceae</taxon>
        <taxon>Desulfoplanes</taxon>
    </lineage>
</organism>
<protein>
    <recommendedName>
        <fullName evidence="1">Helix-turn-helix domain-containing protein</fullName>
    </recommendedName>
</protein>
<dbReference type="Pfam" id="PF12728">
    <property type="entry name" value="HTH_17"/>
    <property type="match status" value="1"/>
</dbReference>
<dbReference type="AlphaFoldDB" id="A0A194ALM8"/>
<name>A0A194ALM8_9BACT</name>
<dbReference type="EMBL" id="BDFE01000020">
    <property type="protein sequence ID" value="GAU09564.1"/>
    <property type="molecule type" value="Genomic_DNA"/>
</dbReference>
<gene>
    <name evidence="2" type="ORF">DPF_2292</name>
</gene>
<proteinExistence type="predicted"/>
<dbReference type="Proteomes" id="UP000095200">
    <property type="component" value="Unassembled WGS sequence"/>
</dbReference>
<evidence type="ECO:0000313" key="3">
    <source>
        <dbReference type="Proteomes" id="UP000095200"/>
    </source>
</evidence>
<comment type="caution">
    <text evidence="2">The sequence shown here is derived from an EMBL/GenBank/DDBJ whole genome shotgun (WGS) entry which is preliminary data.</text>
</comment>
<evidence type="ECO:0000313" key="2">
    <source>
        <dbReference type="EMBL" id="GAU09564.1"/>
    </source>
</evidence>
<feature type="domain" description="Helix-turn-helix" evidence="1">
    <location>
        <begin position="21"/>
        <end position="70"/>
    </location>
</feature>
<dbReference type="SUPFAM" id="SSF46955">
    <property type="entry name" value="Putative DNA-binding domain"/>
    <property type="match status" value="1"/>
</dbReference>
<dbReference type="RefSeq" id="WP_069859835.1">
    <property type="nucleotide sequence ID" value="NZ_BDFE01000020.1"/>
</dbReference>